<proteinExistence type="predicted"/>
<dbReference type="VEuPathDB" id="FungiDB:G647_04170"/>
<dbReference type="RefSeq" id="XP_008726736.1">
    <property type="nucleotide sequence ID" value="XM_008728514.1"/>
</dbReference>
<evidence type="ECO:0000256" key="1">
    <source>
        <dbReference type="SAM" id="MobiDB-lite"/>
    </source>
</evidence>
<dbReference type="OrthoDB" id="4161076at2759"/>
<sequence length="112" mass="11943">MPQEVSQQELSPQDSTFMFINALQEQLAKSDFVRGINKTRDLPAPASSSPQSSQNSSARFPASLSTQTNSTRPPASASSSSSAARPSGIAKWTDPDAPGARITRLKPPKQTK</sequence>
<evidence type="ECO:0000313" key="3">
    <source>
        <dbReference type="Proteomes" id="UP000030678"/>
    </source>
</evidence>
<feature type="compositionally biased region" description="Low complexity" evidence="1">
    <location>
        <begin position="43"/>
        <end position="58"/>
    </location>
</feature>
<name>V9DD67_9EURO</name>
<organism evidence="2 3">
    <name type="scientific">Cladophialophora carrionii CBS 160.54</name>
    <dbReference type="NCBI Taxonomy" id="1279043"/>
    <lineage>
        <taxon>Eukaryota</taxon>
        <taxon>Fungi</taxon>
        <taxon>Dikarya</taxon>
        <taxon>Ascomycota</taxon>
        <taxon>Pezizomycotina</taxon>
        <taxon>Eurotiomycetes</taxon>
        <taxon>Chaetothyriomycetidae</taxon>
        <taxon>Chaetothyriales</taxon>
        <taxon>Herpotrichiellaceae</taxon>
        <taxon>Cladophialophora</taxon>
    </lineage>
</organism>
<dbReference type="AlphaFoldDB" id="V9DD67"/>
<accession>V9DD67</accession>
<feature type="compositionally biased region" description="Basic residues" evidence="1">
    <location>
        <begin position="103"/>
        <end position="112"/>
    </location>
</feature>
<feature type="region of interest" description="Disordered" evidence="1">
    <location>
        <begin position="34"/>
        <end position="112"/>
    </location>
</feature>
<reference evidence="2 3" key="1">
    <citation type="submission" date="2013-03" db="EMBL/GenBank/DDBJ databases">
        <title>The Genome Sequence of Cladophialophora carrionii CBS 160.54.</title>
        <authorList>
            <consortium name="The Broad Institute Genomics Platform"/>
            <person name="Cuomo C."/>
            <person name="de Hoog S."/>
            <person name="Gorbushina A."/>
            <person name="Walker B."/>
            <person name="Young S.K."/>
            <person name="Zeng Q."/>
            <person name="Gargeya S."/>
            <person name="Fitzgerald M."/>
            <person name="Haas B."/>
            <person name="Abouelleil A."/>
            <person name="Allen A.W."/>
            <person name="Alvarado L."/>
            <person name="Arachchi H.M."/>
            <person name="Berlin A.M."/>
            <person name="Chapman S.B."/>
            <person name="Gainer-Dewar J."/>
            <person name="Goldberg J."/>
            <person name="Griggs A."/>
            <person name="Gujja S."/>
            <person name="Hansen M."/>
            <person name="Howarth C."/>
            <person name="Imamovic A."/>
            <person name="Ireland A."/>
            <person name="Larimer J."/>
            <person name="McCowan C."/>
            <person name="Murphy C."/>
            <person name="Pearson M."/>
            <person name="Poon T.W."/>
            <person name="Priest M."/>
            <person name="Roberts A."/>
            <person name="Saif S."/>
            <person name="Shea T."/>
            <person name="Sisk P."/>
            <person name="Sykes S."/>
            <person name="Wortman J."/>
            <person name="Nusbaum C."/>
            <person name="Birren B."/>
        </authorList>
    </citation>
    <scope>NUCLEOTIDE SEQUENCE [LARGE SCALE GENOMIC DNA]</scope>
    <source>
        <strain evidence="2 3">CBS 160.54</strain>
    </source>
</reference>
<dbReference type="HOGENOM" id="CLU_2170759_0_0_1"/>
<evidence type="ECO:0000313" key="2">
    <source>
        <dbReference type="EMBL" id="ETI24800.1"/>
    </source>
</evidence>
<protein>
    <submittedName>
        <fullName evidence="2">Uncharacterized protein</fullName>
    </submittedName>
</protein>
<dbReference type="GeneID" id="19982663"/>
<feature type="compositionally biased region" description="Low complexity" evidence="1">
    <location>
        <begin position="72"/>
        <end position="87"/>
    </location>
</feature>
<dbReference type="EMBL" id="KB822704">
    <property type="protein sequence ID" value="ETI24800.1"/>
    <property type="molecule type" value="Genomic_DNA"/>
</dbReference>
<dbReference type="Proteomes" id="UP000030678">
    <property type="component" value="Unassembled WGS sequence"/>
</dbReference>
<gene>
    <name evidence="2" type="ORF">G647_04170</name>
</gene>